<dbReference type="InterPro" id="IPR036397">
    <property type="entry name" value="RNaseH_sf"/>
</dbReference>
<evidence type="ECO:0000256" key="3">
    <source>
        <dbReference type="ARBA" id="ARBA00026073"/>
    </source>
</evidence>
<comment type="caution">
    <text evidence="8">The sequence shown here is derived from an EMBL/GenBank/DDBJ whole genome shotgun (WGS) entry which is preliminary data.</text>
</comment>
<dbReference type="GO" id="GO:0003887">
    <property type="term" value="F:DNA-directed DNA polymerase activity"/>
    <property type="evidence" value="ECO:0007669"/>
    <property type="project" value="UniProtKB-EC"/>
</dbReference>
<dbReference type="InterPro" id="IPR000014">
    <property type="entry name" value="PAS"/>
</dbReference>
<evidence type="ECO:0000256" key="5">
    <source>
        <dbReference type="SAM" id="Coils"/>
    </source>
</evidence>
<dbReference type="InterPro" id="IPR013520">
    <property type="entry name" value="Ribonucl_H"/>
</dbReference>
<dbReference type="EMBL" id="QDHA01000024">
    <property type="protein sequence ID" value="RCJ08456.1"/>
    <property type="molecule type" value="Genomic_DNA"/>
</dbReference>
<dbReference type="Pfam" id="PF00929">
    <property type="entry name" value="RNase_T"/>
    <property type="match status" value="1"/>
</dbReference>
<dbReference type="AlphaFoldDB" id="A0A367PN32"/>
<sequence length="720" mass="78108">MIRKWLSGHRFGVTLALLFLVQLFLVGAILLSLAVDLPEAQRAWLGALLLQRGALWIALASLLLFALGFGLKALFDAYPTPLARLAEDAVLLAANPGHRIAPQGAREVRILIDKVNLLAASHQALHGDVQEKIELANRALAEEKNRLAALMAELALSVLVCNIEGRILLYNDSARQLLEAGRGNAPAAGSAAIGLGRSVFGVIERGLILHALEQIQHQLREPGDGVARPVSGFVATLSQGQIVRAHMVPVFDSAHALNGFVLTLEDITRNVEADSRRDALLQSLTQDARATLANIRTAVETIQTFPEMSGAKRTQLTGIIDDESKRLVCQIGRAVDQRGADMDGHQELEEMRGADLLALLLRRIGSPTLSVATSDTVDATLWLKVDSYALTQALAYLAQRLATEAGVTELCFGLYRAGRLAHLDLTWRGAPLTADTLRVWENAPLQISATGTALSLGALIARQGGEAVCSHGPSPDVARYRLMLLLSEPRSALDIPPAQEGRPEFYDFDLFHQPGQNTEIDQCRLSQLNYTVFDTETTGLEPAAGDEIISIGALRIVNGRLLQRESFDQLIRPRGALSAESIAIHGITHAMLNGQPSIETVLPQFHRFAADTVLVAHNAAFDMKFLQMVEERTGTAFTQPVLDTLLLSQVIHPNQAEHTLEAIASRLGVAIIGRHTALGDAIVTGEIFLKMTPLLAEKGIFTLKDARDAAQQTLYARIRY</sequence>
<comment type="catalytic activity">
    <reaction evidence="4">
        <text>DNA(n) + a 2'-deoxyribonucleoside 5'-triphosphate = DNA(n+1) + diphosphate</text>
        <dbReference type="Rhea" id="RHEA:22508"/>
        <dbReference type="Rhea" id="RHEA-COMP:17339"/>
        <dbReference type="Rhea" id="RHEA-COMP:17340"/>
        <dbReference type="ChEBI" id="CHEBI:33019"/>
        <dbReference type="ChEBI" id="CHEBI:61560"/>
        <dbReference type="ChEBI" id="CHEBI:173112"/>
        <dbReference type="EC" id="2.7.7.7"/>
    </reaction>
</comment>
<feature type="coiled-coil region" evidence="5">
    <location>
        <begin position="126"/>
        <end position="153"/>
    </location>
</feature>
<keyword evidence="6" id="KW-0472">Membrane</keyword>
<dbReference type="PANTHER" id="PTHR30231">
    <property type="entry name" value="DNA POLYMERASE III SUBUNIT EPSILON"/>
    <property type="match status" value="1"/>
</dbReference>
<accession>A0A367PN32</accession>
<feature type="domain" description="Exonuclease" evidence="7">
    <location>
        <begin position="529"/>
        <end position="697"/>
    </location>
</feature>
<dbReference type="RefSeq" id="WP_114132012.1">
    <property type="nucleotide sequence ID" value="NZ_CP068436.1"/>
</dbReference>
<dbReference type="InterPro" id="IPR035965">
    <property type="entry name" value="PAS-like_dom_sf"/>
</dbReference>
<comment type="function">
    <text evidence="2">DNA polymerase III is a complex, multichain enzyme responsible for most of the replicative synthesis in bacteria. The epsilon subunit contain the editing function and is a proofreading 3'-5' exonuclease.</text>
</comment>
<keyword evidence="6" id="KW-1133">Transmembrane helix</keyword>
<dbReference type="NCBIfam" id="TIGR00573">
    <property type="entry name" value="dnaq"/>
    <property type="match status" value="1"/>
</dbReference>
<dbReference type="Gene3D" id="3.30.450.20">
    <property type="entry name" value="PAS domain"/>
    <property type="match status" value="1"/>
</dbReference>
<evidence type="ECO:0000256" key="1">
    <source>
        <dbReference type="ARBA" id="ARBA00012417"/>
    </source>
</evidence>
<evidence type="ECO:0000313" key="9">
    <source>
        <dbReference type="Proteomes" id="UP000253501"/>
    </source>
</evidence>
<protein>
    <recommendedName>
        <fullName evidence="1">DNA-directed DNA polymerase</fullName>
        <ecNumber evidence="1">2.7.7.7</ecNumber>
    </recommendedName>
</protein>
<keyword evidence="6" id="KW-0812">Transmembrane</keyword>
<feature type="transmembrane region" description="Helical" evidence="6">
    <location>
        <begin position="12"/>
        <end position="34"/>
    </location>
</feature>
<organism evidence="8 9">
    <name type="scientific">Cupriavidus necator</name>
    <name type="common">Alcaligenes eutrophus</name>
    <name type="synonym">Ralstonia eutropha</name>
    <dbReference type="NCBI Taxonomy" id="106590"/>
    <lineage>
        <taxon>Bacteria</taxon>
        <taxon>Pseudomonadati</taxon>
        <taxon>Pseudomonadota</taxon>
        <taxon>Betaproteobacteria</taxon>
        <taxon>Burkholderiales</taxon>
        <taxon>Burkholderiaceae</taxon>
        <taxon>Cupriavidus</taxon>
    </lineage>
</organism>
<name>A0A367PN32_CUPNE</name>
<proteinExistence type="predicted"/>
<dbReference type="CDD" id="cd00130">
    <property type="entry name" value="PAS"/>
    <property type="match status" value="1"/>
</dbReference>
<dbReference type="FunFam" id="3.30.420.10:FF:000045">
    <property type="entry name" value="3'-5' exonuclease DinG"/>
    <property type="match status" value="1"/>
</dbReference>
<dbReference type="CDD" id="cd06127">
    <property type="entry name" value="DEDDh"/>
    <property type="match status" value="1"/>
</dbReference>
<gene>
    <name evidence="8" type="ORF">DDK22_11170</name>
</gene>
<keyword evidence="5" id="KW-0175">Coiled coil</keyword>
<dbReference type="SMART" id="SM00479">
    <property type="entry name" value="EXOIII"/>
    <property type="match status" value="1"/>
</dbReference>
<dbReference type="SUPFAM" id="SSF55785">
    <property type="entry name" value="PYP-like sensor domain (PAS domain)"/>
    <property type="match status" value="1"/>
</dbReference>
<feature type="transmembrane region" description="Helical" evidence="6">
    <location>
        <begin position="54"/>
        <end position="75"/>
    </location>
</feature>
<evidence type="ECO:0000256" key="2">
    <source>
        <dbReference type="ARBA" id="ARBA00025483"/>
    </source>
</evidence>
<dbReference type="InterPro" id="IPR006054">
    <property type="entry name" value="DnaQ"/>
</dbReference>
<dbReference type="EC" id="2.7.7.7" evidence="1"/>
<evidence type="ECO:0000313" key="8">
    <source>
        <dbReference type="EMBL" id="RCJ08456.1"/>
    </source>
</evidence>
<dbReference type="GO" id="GO:0045004">
    <property type="term" value="P:DNA replication proofreading"/>
    <property type="evidence" value="ECO:0007669"/>
    <property type="project" value="TreeGrafter"/>
</dbReference>
<dbReference type="GO" id="GO:0003677">
    <property type="term" value="F:DNA binding"/>
    <property type="evidence" value="ECO:0007669"/>
    <property type="project" value="InterPro"/>
</dbReference>
<dbReference type="InterPro" id="IPR012337">
    <property type="entry name" value="RNaseH-like_sf"/>
</dbReference>
<dbReference type="PANTHER" id="PTHR30231:SF41">
    <property type="entry name" value="DNA POLYMERASE III SUBUNIT EPSILON"/>
    <property type="match status" value="1"/>
</dbReference>
<dbReference type="Proteomes" id="UP000253501">
    <property type="component" value="Unassembled WGS sequence"/>
</dbReference>
<dbReference type="GO" id="GO:0005829">
    <property type="term" value="C:cytosol"/>
    <property type="evidence" value="ECO:0007669"/>
    <property type="project" value="TreeGrafter"/>
</dbReference>
<dbReference type="Gene3D" id="3.30.420.10">
    <property type="entry name" value="Ribonuclease H-like superfamily/Ribonuclease H"/>
    <property type="match status" value="1"/>
</dbReference>
<reference evidence="8 9" key="1">
    <citation type="submission" date="2018-04" db="EMBL/GenBank/DDBJ databases">
        <title>Cupriavidus necator CR12 genome sequencing and assembly.</title>
        <authorList>
            <person name="Ben Fekih I."/>
            <person name="Mazhar H.S."/>
            <person name="Bello S.K."/>
            <person name="Rensing C."/>
        </authorList>
    </citation>
    <scope>NUCLEOTIDE SEQUENCE [LARGE SCALE GENOMIC DNA]</scope>
    <source>
        <strain evidence="8 9">CR12</strain>
    </source>
</reference>
<comment type="subunit">
    <text evidence="3">DNA polymerase III contains a core (composed of alpha, epsilon and theta chains) that associates with a tau subunit. This core dimerizes to form the POLIII' complex. PolIII' associates with the gamma complex (composed of gamma, delta, delta', psi and chi chains) and with the beta chain to form the complete DNA polymerase III complex.</text>
</comment>
<dbReference type="GO" id="GO:0008408">
    <property type="term" value="F:3'-5' exonuclease activity"/>
    <property type="evidence" value="ECO:0007669"/>
    <property type="project" value="TreeGrafter"/>
</dbReference>
<evidence type="ECO:0000256" key="4">
    <source>
        <dbReference type="ARBA" id="ARBA00049244"/>
    </source>
</evidence>
<dbReference type="SUPFAM" id="SSF53098">
    <property type="entry name" value="Ribonuclease H-like"/>
    <property type="match status" value="1"/>
</dbReference>
<evidence type="ECO:0000256" key="6">
    <source>
        <dbReference type="SAM" id="Phobius"/>
    </source>
</evidence>
<evidence type="ECO:0000259" key="7">
    <source>
        <dbReference type="SMART" id="SM00479"/>
    </source>
</evidence>